<keyword evidence="5" id="KW-0694">RNA-binding</keyword>
<reference evidence="9 10" key="1">
    <citation type="journal article" date="2015" name="Nature">
        <title>rRNA introns, odd ribosomes, and small enigmatic genomes across a large radiation of phyla.</title>
        <authorList>
            <person name="Brown C.T."/>
            <person name="Hug L.A."/>
            <person name="Thomas B.C."/>
            <person name="Sharon I."/>
            <person name="Castelle C.J."/>
            <person name="Singh A."/>
            <person name="Wilkins M.J."/>
            <person name="Williams K.H."/>
            <person name="Banfield J.F."/>
        </authorList>
    </citation>
    <scope>NUCLEOTIDE SEQUENCE [LARGE SCALE GENOMIC DNA]</scope>
</reference>
<dbReference type="SUPFAM" id="SSF55282">
    <property type="entry name" value="RL5-like"/>
    <property type="match status" value="1"/>
</dbReference>
<organism evidence="9 10">
    <name type="scientific">candidate division CPR2 bacterium GW2011_GWC1_41_48</name>
    <dbReference type="NCBI Taxonomy" id="1618344"/>
    <lineage>
        <taxon>Bacteria</taxon>
        <taxon>Bacteria division CPR2</taxon>
    </lineage>
</organism>
<gene>
    <name evidence="5" type="primary">rplE</name>
    <name evidence="9" type="ORF">UU65_C0004G0060</name>
</gene>
<comment type="caution">
    <text evidence="9">The sequence shown here is derived from an EMBL/GenBank/DDBJ whole genome shotgun (WGS) entry which is preliminary data.</text>
</comment>
<comment type="function">
    <text evidence="5">This is 1 of the proteins that bind and probably mediate the attachment of the 5S RNA into the large ribosomal subunit, where it forms part of the central protuberance. In the 70S ribosome it contacts protein S13 of the 30S subunit (bridge B1b), connecting the 2 subunits; this bridge is implicated in subunit movement. Contacts the P site tRNA; the 5S rRNA and some of its associated proteins might help stabilize positioning of ribosome-bound tRNAs.</text>
</comment>
<dbReference type="InterPro" id="IPR002132">
    <property type="entry name" value="Ribosomal_uL5"/>
</dbReference>
<evidence type="ECO:0000313" key="10">
    <source>
        <dbReference type="Proteomes" id="UP000033869"/>
    </source>
</evidence>
<keyword evidence="5" id="KW-0820">tRNA-binding</keyword>
<comment type="subunit">
    <text evidence="5">Part of the 50S ribosomal subunit; part of the 5S rRNA/L5/L18/L25 subcomplex. Contacts the 5S rRNA and the P site tRNA. Forms a bridge to the 30S subunit in the 70S ribosome.</text>
</comment>
<feature type="domain" description="Large ribosomal subunit protein uL5 N-terminal" evidence="7">
    <location>
        <begin position="33"/>
        <end position="89"/>
    </location>
</feature>
<dbReference type="Proteomes" id="UP000033869">
    <property type="component" value="Unassembled WGS sequence"/>
</dbReference>
<sequence>MQGKDLVEDMSKLKDLYNKEIISKLRKDFSYKNIMQVPKIEKVILNIGAGQAVQDPKILDDLEGIVAKITGQKPVRTVAKKSIAGFKLREGFPIGVSVILRGERMYEFLDRLVNVTLPRVRDFRGIKAGAFDGQGNYSLGIKEHTVFPEVSYEDVSGVHSLQLNIVTTAQNDEEAKRLLEYFGFPFKKESV</sequence>
<dbReference type="Pfam" id="PF00673">
    <property type="entry name" value="Ribosomal_L5_C"/>
    <property type="match status" value="1"/>
</dbReference>
<evidence type="ECO:0000256" key="6">
    <source>
        <dbReference type="RuleBase" id="RU003930"/>
    </source>
</evidence>
<dbReference type="GO" id="GO:0003735">
    <property type="term" value="F:structural constituent of ribosome"/>
    <property type="evidence" value="ECO:0007669"/>
    <property type="project" value="InterPro"/>
</dbReference>
<dbReference type="GO" id="GO:0005840">
    <property type="term" value="C:ribosome"/>
    <property type="evidence" value="ECO:0007669"/>
    <property type="project" value="UniProtKB-KW"/>
</dbReference>
<evidence type="ECO:0000259" key="7">
    <source>
        <dbReference type="Pfam" id="PF00281"/>
    </source>
</evidence>
<accession>A0A0G0W787</accession>
<dbReference type="PROSITE" id="PS00358">
    <property type="entry name" value="RIBOSOMAL_L5"/>
    <property type="match status" value="1"/>
</dbReference>
<dbReference type="InterPro" id="IPR020929">
    <property type="entry name" value="Ribosomal_uL5_CS"/>
</dbReference>
<dbReference type="Gene3D" id="3.30.1440.10">
    <property type="match status" value="1"/>
</dbReference>
<dbReference type="InterPro" id="IPR022803">
    <property type="entry name" value="Ribosomal_uL5_dom_sf"/>
</dbReference>
<dbReference type="EMBL" id="LCBL01000004">
    <property type="protein sequence ID" value="KKS08849.1"/>
    <property type="molecule type" value="Genomic_DNA"/>
</dbReference>
<name>A0A0G0W787_UNCC2</name>
<dbReference type="GO" id="GO:0019843">
    <property type="term" value="F:rRNA binding"/>
    <property type="evidence" value="ECO:0007669"/>
    <property type="project" value="UniProtKB-UniRule"/>
</dbReference>
<dbReference type="AlphaFoldDB" id="A0A0G0W787"/>
<feature type="domain" description="Large ribosomal subunit protein uL5 C-terminal" evidence="8">
    <location>
        <begin position="93"/>
        <end position="186"/>
    </location>
</feature>
<comment type="similarity">
    <text evidence="1 5 6">Belongs to the universal ribosomal protein uL5 family.</text>
</comment>
<dbReference type="Pfam" id="PF00281">
    <property type="entry name" value="Ribosomal_L5"/>
    <property type="match status" value="1"/>
</dbReference>
<dbReference type="InterPro" id="IPR031310">
    <property type="entry name" value="Ribosomal_uL5_N"/>
</dbReference>
<protein>
    <recommendedName>
        <fullName evidence="4 5">Large ribosomal subunit protein uL5</fullName>
    </recommendedName>
</protein>
<keyword evidence="2 5" id="KW-0689">Ribosomal protein</keyword>
<dbReference type="GO" id="GO:0000049">
    <property type="term" value="F:tRNA binding"/>
    <property type="evidence" value="ECO:0007669"/>
    <property type="project" value="UniProtKB-UniRule"/>
</dbReference>
<dbReference type="InterPro" id="IPR031309">
    <property type="entry name" value="Ribosomal_uL5_C"/>
</dbReference>
<evidence type="ECO:0000256" key="5">
    <source>
        <dbReference type="HAMAP-Rule" id="MF_01333"/>
    </source>
</evidence>
<dbReference type="PANTHER" id="PTHR11994">
    <property type="entry name" value="60S RIBOSOMAL PROTEIN L11-RELATED"/>
    <property type="match status" value="1"/>
</dbReference>
<evidence type="ECO:0000259" key="8">
    <source>
        <dbReference type="Pfam" id="PF00673"/>
    </source>
</evidence>
<dbReference type="PATRIC" id="fig|1618344.3.peg.987"/>
<evidence type="ECO:0000256" key="3">
    <source>
        <dbReference type="ARBA" id="ARBA00023274"/>
    </source>
</evidence>
<dbReference type="GO" id="GO:1990904">
    <property type="term" value="C:ribonucleoprotein complex"/>
    <property type="evidence" value="ECO:0007669"/>
    <property type="project" value="UniProtKB-KW"/>
</dbReference>
<evidence type="ECO:0000256" key="2">
    <source>
        <dbReference type="ARBA" id="ARBA00022980"/>
    </source>
</evidence>
<dbReference type="HAMAP" id="MF_01333_B">
    <property type="entry name" value="Ribosomal_uL5_B"/>
    <property type="match status" value="1"/>
</dbReference>
<dbReference type="FunFam" id="3.30.1440.10:FF:000001">
    <property type="entry name" value="50S ribosomal protein L5"/>
    <property type="match status" value="1"/>
</dbReference>
<dbReference type="InterPro" id="IPR020930">
    <property type="entry name" value="Ribosomal_uL5_bac-type"/>
</dbReference>
<evidence type="ECO:0000256" key="1">
    <source>
        <dbReference type="ARBA" id="ARBA00008553"/>
    </source>
</evidence>
<evidence type="ECO:0000313" key="9">
    <source>
        <dbReference type="EMBL" id="KKS08849.1"/>
    </source>
</evidence>
<dbReference type="PIRSF" id="PIRSF002161">
    <property type="entry name" value="Ribosomal_L5"/>
    <property type="match status" value="1"/>
</dbReference>
<dbReference type="NCBIfam" id="NF000585">
    <property type="entry name" value="PRK00010.1"/>
    <property type="match status" value="1"/>
</dbReference>
<proteinExistence type="inferred from homology"/>
<dbReference type="GO" id="GO:0006412">
    <property type="term" value="P:translation"/>
    <property type="evidence" value="ECO:0007669"/>
    <property type="project" value="UniProtKB-UniRule"/>
</dbReference>
<keyword evidence="3 5" id="KW-0687">Ribonucleoprotein</keyword>
<keyword evidence="5" id="KW-0699">rRNA-binding</keyword>
<evidence type="ECO:0000256" key="4">
    <source>
        <dbReference type="ARBA" id="ARBA00035245"/>
    </source>
</evidence>